<protein>
    <submittedName>
        <fullName evidence="1">Uncharacterized protein</fullName>
    </submittedName>
</protein>
<evidence type="ECO:0000313" key="2">
    <source>
        <dbReference type="Proteomes" id="UP000003100"/>
    </source>
</evidence>
<reference evidence="1 2" key="2">
    <citation type="submission" date="2009-02" db="EMBL/GenBank/DDBJ databases">
        <title>Draft genome sequence of Blautia hydrogenotrophica DSM 10507 (Ruminococcus hydrogenotrophicus DSM 10507).</title>
        <authorList>
            <person name="Sudarsanam P."/>
            <person name="Ley R."/>
            <person name="Guruge J."/>
            <person name="Turnbaugh P.J."/>
            <person name="Mahowald M."/>
            <person name="Liep D."/>
            <person name="Gordon J."/>
        </authorList>
    </citation>
    <scope>NUCLEOTIDE SEQUENCE [LARGE SCALE GENOMIC DNA]</scope>
    <source>
        <strain evidence="2">DSM 10507 / JCM 14656 / S5a33</strain>
    </source>
</reference>
<comment type="caution">
    <text evidence="1">The sequence shown here is derived from an EMBL/GenBank/DDBJ whole genome shotgun (WGS) entry which is preliminary data.</text>
</comment>
<name>C0CNU1_BLAHS</name>
<dbReference type="Pfam" id="PF13489">
    <property type="entry name" value="Methyltransf_23"/>
    <property type="match status" value="1"/>
</dbReference>
<organism evidence="1 2">
    <name type="scientific">Blautia hydrogenotrophica (strain DSM 10507 / JCM 14656 / S5a33)</name>
    <name type="common">Ruminococcus hydrogenotrophicus</name>
    <dbReference type="NCBI Taxonomy" id="476272"/>
    <lineage>
        <taxon>Bacteria</taxon>
        <taxon>Bacillati</taxon>
        <taxon>Bacillota</taxon>
        <taxon>Clostridia</taxon>
        <taxon>Lachnospirales</taxon>
        <taxon>Lachnospiraceae</taxon>
        <taxon>Blautia</taxon>
    </lineage>
</organism>
<dbReference type="SUPFAM" id="SSF53335">
    <property type="entry name" value="S-adenosyl-L-methionine-dependent methyltransferases"/>
    <property type="match status" value="1"/>
</dbReference>
<dbReference type="CDD" id="cd02440">
    <property type="entry name" value="AdoMet_MTases"/>
    <property type="match status" value="1"/>
</dbReference>
<dbReference type="eggNOG" id="COG2242">
    <property type="taxonomic scope" value="Bacteria"/>
</dbReference>
<dbReference type="PATRIC" id="fig|476272.21.peg.671"/>
<dbReference type="GeneID" id="86822857"/>
<accession>C0CNU1</accession>
<evidence type="ECO:0000313" key="1">
    <source>
        <dbReference type="EMBL" id="EEG48561.1"/>
    </source>
</evidence>
<dbReference type="Gene3D" id="3.40.50.150">
    <property type="entry name" value="Vaccinia Virus protein VP39"/>
    <property type="match status" value="1"/>
</dbReference>
<dbReference type="Proteomes" id="UP000003100">
    <property type="component" value="Unassembled WGS sequence"/>
</dbReference>
<keyword evidence="2" id="KW-1185">Reference proteome</keyword>
<proteinExistence type="predicted"/>
<dbReference type="HOGENOM" id="CLU_1060515_0_0_9"/>
<gene>
    <name evidence="1" type="ORF">RUMHYD_02540</name>
</gene>
<dbReference type="InterPro" id="IPR029063">
    <property type="entry name" value="SAM-dependent_MTases_sf"/>
</dbReference>
<sequence>MVPEKVGNILLDYEFYPGEDLYSDGPVEDEMLEVAKNFREEEYNQVIARRKSWPLLYHFSHIRQNIVNWYPLGGKVLEIGAGCGAITGALADQAREVVCVDLSRKRSLINAWRNRDRENIRIHVGNFQDIEKTLEADYDYITLIGVFEYSEGYIGTREPYVEMLRRIAGHLAPGGKILIAIENRLGLKYWSGCTEDHVGKFFEGLEGYPSTQGVKTFSRKELEEIFQRAGAFESTFYYPYPDYKFPMTIYSDFYLPRKGELKQNVNNFDRVKLQLFDEAKVYDSIVENDLFPQFSNSYFVVLKKEED</sequence>
<dbReference type="EMBL" id="ACBZ01000138">
    <property type="protein sequence ID" value="EEG48561.1"/>
    <property type="molecule type" value="Genomic_DNA"/>
</dbReference>
<reference evidence="1 2" key="1">
    <citation type="submission" date="2009-01" db="EMBL/GenBank/DDBJ databases">
        <authorList>
            <person name="Fulton L."/>
            <person name="Clifton S."/>
            <person name="Fulton B."/>
            <person name="Xu J."/>
            <person name="Minx P."/>
            <person name="Pepin K.H."/>
            <person name="Johnson M."/>
            <person name="Bhonagiri V."/>
            <person name="Nash W.E."/>
            <person name="Mardis E.R."/>
            <person name="Wilson R.K."/>
        </authorList>
    </citation>
    <scope>NUCLEOTIDE SEQUENCE [LARGE SCALE GENOMIC DNA]</scope>
    <source>
        <strain evidence="2">DSM 10507 / JCM 14656 / S5a33</strain>
    </source>
</reference>
<dbReference type="AlphaFoldDB" id="C0CNU1"/>
<dbReference type="RefSeq" id="WP_005949998.1">
    <property type="nucleotide sequence ID" value="NZ_CP136423.1"/>
</dbReference>